<protein>
    <submittedName>
        <fullName evidence="1">Uncharacterized protein</fullName>
    </submittedName>
</protein>
<gene>
    <name evidence="1" type="ORF">WRSd3_03000</name>
</gene>
<evidence type="ECO:0000313" key="2">
    <source>
        <dbReference type="Proteomes" id="UP000017944"/>
    </source>
</evidence>
<dbReference type="PATRIC" id="fig|1401327.3.peg.2790"/>
<comment type="caution">
    <text evidence="1">The sequence shown here is derived from an EMBL/GenBank/DDBJ whole genome shotgun (WGS) entry which is preliminary data.</text>
</comment>
<reference evidence="1 2" key="1">
    <citation type="submission" date="2013-10" db="EMBL/GenBank/DDBJ databases">
        <title>Draft genomes and the virulence plasmids of Sd1617 vaccine constructs: WRSd3 and WRSd5.</title>
        <authorList>
            <person name="Aksomboon Vongsawan A."/>
            <person name="Venkatesan M.M."/>
            <person name="Vaisvil B."/>
            <person name="Emel G."/>
            <person name="Kepatral V."/>
            <person name="Sethabutr O."/>
            <person name="Serichantalergs O."/>
            <person name="Mason C."/>
        </authorList>
    </citation>
    <scope>NUCLEOTIDE SEQUENCE [LARGE SCALE GENOMIC DNA]</scope>
    <source>
        <strain evidence="1 2">WRSd3</strain>
    </source>
</reference>
<accession>A0A090NEV5</accession>
<evidence type="ECO:0000313" key="1">
    <source>
        <dbReference type="EMBL" id="ESU78259.1"/>
    </source>
</evidence>
<name>A0A090NEV5_SHIDY</name>
<dbReference type="EMBL" id="AXUT01000256">
    <property type="protein sequence ID" value="ESU78259.1"/>
    <property type="molecule type" value="Genomic_DNA"/>
</dbReference>
<dbReference type="AlphaFoldDB" id="A0A090NEV5"/>
<organism evidence="1 2">
    <name type="scientific">Shigella dysenteriae WRSd3</name>
    <dbReference type="NCBI Taxonomy" id="1401327"/>
    <lineage>
        <taxon>Bacteria</taxon>
        <taxon>Pseudomonadati</taxon>
        <taxon>Pseudomonadota</taxon>
        <taxon>Gammaproteobacteria</taxon>
        <taxon>Enterobacterales</taxon>
        <taxon>Enterobacteriaceae</taxon>
        <taxon>Shigella</taxon>
    </lineage>
</organism>
<sequence>MPSPLCEEKYQYGLVMGKRAENVDGLLLPNKSHIYHGDINIFLIVSI</sequence>
<dbReference type="Proteomes" id="UP000017944">
    <property type="component" value="Unassembled WGS sequence"/>
</dbReference>
<proteinExistence type="predicted"/>